<dbReference type="EMBL" id="BGPR01001032">
    <property type="protein sequence ID" value="GBM43515.1"/>
    <property type="molecule type" value="Genomic_DNA"/>
</dbReference>
<dbReference type="Proteomes" id="UP000499080">
    <property type="component" value="Unassembled WGS sequence"/>
</dbReference>
<gene>
    <name evidence="1" type="ORF">AVEN_96181_1</name>
</gene>
<protein>
    <submittedName>
        <fullName evidence="1">Uncharacterized protein</fullName>
    </submittedName>
</protein>
<proteinExistence type="predicted"/>
<evidence type="ECO:0000313" key="2">
    <source>
        <dbReference type="Proteomes" id="UP000499080"/>
    </source>
</evidence>
<sequence length="200" mass="23360">MLLCHHDVHELIWDDWVCPVLAEDGTPEYGRCQCTATCDSAESIWEKLLSVYEQSSGQRLHRLMEQFLRSEKDGDDDVVTHIAKLQRNFSEQNDELKRVAKTTLWGLLVMNRIMSTLPSELFEFKNAWESLPIEERSVNKLTERLRLIEMRLPSKSDSTALVGTKKKASKKVERKCYVCRKTRSYCKILLEKGQETDDFW</sequence>
<dbReference type="Pfam" id="PF14223">
    <property type="entry name" value="Retrotran_gag_2"/>
    <property type="match status" value="1"/>
</dbReference>
<reference evidence="1 2" key="1">
    <citation type="journal article" date="2019" name="Sci. Rep.">
        <title>Orb-weaving spider Araneus ventricosus genome elucidates the spidroin gene catalogue.</title>
        <authorList>
            <person name="Kono N."/>
            <person name="Nakamura H."/>
            <person name="Ohtoshi R."/>
            <person name="Moran D.A.P."/>
            <person name="Shinohara A."/>
            <person name="Yoshida Y."/>
            <person name="Fujiwara M."/>
            <person name="Mori M."/>
            <person name="Tomita M."/>
            <person name="Arakawa K."/>
        </authorList>
    </citation>
    <scope>NUCLEOTIDE SEQUENCE [LARGE SCALE GENOMIC DNA]</scope>
</reference>
<accession>A0A4Y2FSR8</accession>
<evidence type="ECO:0000313" key="1">
    <source>
        <dbReference type="EMBL" id="GBM43515.1"/>
    </source>
</evidence>
<organism evidence="1 2">
    <name type="scientific">Araneus ventricosus</name>
    <name type="common">Orbweaver spider</name>
    <name type="synonym">Epeira ventricosa</name>
    <dbReference type="NCBI Taxonomy" id="182803"/>
    <lineage>
        <taxon>Eukaryota</taxon>
        <taxon>Metazoa</taxon>
        <taxon>Ecdysozoa</taxon>
        <taxon>Arthropoda</taxon>
        <taxon>Chelicerata</taxon>
        <taxon>Arachnida</taxon>
        <taxon>Araneae</taxon>
        <taxon>Araneomorphae</taxon>
        <taxon>Entelegynae</taxon>
        <taxon>Araneoidea</taxon>
        <taxon>Araneidae</taxon>
        <taxon>Araneus</taxon>
    </lineage>
</organism>
<keyword evidence="2" id="KW-1185">Reference proteome</keyword>
<comment type="caution">
    <text evidence="1">The sequence shown here is derived from an EMBL/GenBank/DDBJ whole genome shotgun (WGS) entry which is preliminary data.</text>
</comment>
<dbReference type="AlphaFoldDB" id="A0A4Y2FSR8"/>
<dbReference type="OrthoDB" id="6431929at2759"/>
<name>A0A4Y2FSR8_ARAVE</name>